<keyword evidence="4" id="KW-1185">Reference proteome</keyword>
<evidence type="ECO:0000256" key="1">
    <source>
        <dbReference type="SAM" id="MobiDB-lite"/>
    </source>
</evidence>
<gene>
    <name evidence="3" type="ORF">D7V21_03855</name>
</gene>
<protein>
    <submittedName>
        <fullName evidence="3">DUF4124 domain-containing protein</fullName>
    </submittedName>
</protein>
<name>A0A3A8EPM2_9GAMM</name>
<proteinExistence type="predicted"/>
<dbReference type="InterPro" id="IPR025392">
    <property type="entry name" value="DUF4124"/>
</dbReference>
<reference evidence="3 4" key="1">
    <citation type="submission" date="2018-09" db="EMBL/GenBank/DDBJ databases">
        <title>The draft genome of Acinetobacter spp. strains.</title>
        <authorList>
            <person name="Qin J."/>
            <person name="Feng Y."/>
            <person name="Zong Z."/>
        </authorList>
    </citation>
    <scope>NUCLEOTIDE SEQUENCE [LARGE SCALE GENOMIC DNA]</scope>
    <source>
        <strain evidence="3 4">WCHAc060096</strain>
    </source>
</reference>
<dbReference type="RefSeq" id="WP_120369216.1">
    <property type="nucleotide sequence ID" value="NZ_RAXU01000003.1"/>
</dbReference>
<evidence type="ECO:0000313" key="3">
    <source>
        <dbReference type="EMBL" id="RKG35446.1"/>
    </source>
</evidence>
<evidence type="ECO:0000259" key="2">
    <source>
        <dbReference type="Pfam" id="PF13511"/>
    </source>
</evidence>
<feature type="compositionally biased region" description="Polar residues" evidence="1">
    <location>
        <begin position="53"/>
        <end position="75"/>
    </location>
</feature>
<organism evidence="3 4">
    <name type="scientific">Acinetobacter guerrae</name>
    <dbReference type="NCBI Taxonomy" id="1843371"/>
    <lineage>
        <taxon>Bacteria</taxon>
        <taxon>Pseudomonadati</taxon>
        <taxon>Pseudomonadota</taxon>
        <taxon>Gammaproteobacteria</taxon>
        <taxon>Moraxellales</taxon>
        <taxon>Moraxellaceae</taxon>
        <taxon>Acinetobacter</taxon>
    </lineage>
</organism>
<dbReference type="AlphaFoldDB" id="A0A3A8EPM2"/>
<feature type="region of interest" description="Disordered" evidence="1">
    <location>
        <begin position="43"/>
        <end position="75"/>
    </location>
</feature>
<dbReference type="Pfam" id="PF13511">
    <property type="entry name" value="DUF4124"/>
    <property type="match status" value="1"/>
</dbReference>
<accession>A0A3A8EPM2</accession>
<dbReference type="EMBL" id="RAXU01000003">
    <property type="protein sequence ID" value="RKG35446.1"/>
    <property type="molecule type" value="Genomic_DNA"/>
</dbReference>
<comment type="caution">
    <text evidence="3">The sequence shown here is derived from an EMBL/GenBank/DDBJ whole genome shotgun (WGS) entry which is preliminary data.</text>
</comment>
<dbReference type="Proteomes" id="UP000269001">
    <property type="component" value="Unassembled WGS sequence"/>
</dbReference>
<feature type="domain" description="DUF4124" evidence="2">
    <location>
        <begin position="26"/>
        <end position="63"/>
    </location>
</feature>
<sequence length="175" mass="19382">MNSVIYGRIWAVVGLILLGGIFQTNAKQYYKWVDANGVTTYSATPPPTHRSNEPQLASQKMAPLSQNKPTSTNFKSNATIADEYYSPYKQSSKQAAPPVVTEKENPVKVNKTETNQSIVHTTASAKKQSYMIKQCNGVRCSDDKGNNYNKVTGNTYLSSRGGVCQMNKNRMECNK</sequence>
<evidence type="ECO:0000313" key="4">
    <source>
        <dbReference type="Proteomes" id="UP000269001"/>
    </source>
</evidence>